<accession>I5AZE8</accession>
<dbReference type="OrthoDB" id="5419231at2"/>
<reference evidence="3 4" key="2">
    <citation type="submission" date="2012-02" db="EMBL/GenBank/DDBJ databases">
        <title>Improved High-Quality Draft sequence of Desulfobacter postgatei 2ac9.</title>
        <authorList>
            <consortium name="US DOE Joint Genome Institute"/>
            <person name="Lucas S."/>
            <person name="Han J."/>
            <person name="Lapidus A."/>
            <person name="Cheng J.-F."/>
            <person name="Goodwin L."/>
            <person name="Pitluck S."/>
            <person name="Peters L."/>
            <person name="Ovchinnikova G."/>
            <person name="Held B."/>
            <person name="Detter J.C."/>
            <person name="Han C."/>
            <person name="Tapia R."/>
            <person name="Land M."/>
            <person name="Hauser L."/>
            <person name="Kyrpides N."/>
            <person name="Ivanova N."/>
            <person name="Pagani I."/>
            <person name="Orellana R."/>
            <person name="Lovley D."/>
            <person name="Woyke T."/>
        </authorList>
    </citation>
    <scope>NUCLEOTIDE SEQUENCE [LARGE SCALE GENOMIC DNA]</scope>
    <source>
        <strain evidence="3 4">2ac9</strain>
    </source>
</reference>
<dbReference type="EMBL" id="CM001488">
    <property type="protein sequence ID" value="EIM62611.1"/>
    <property type="molecule type" value="Genomic_DNA"/>
</dbReference>
<feature type="compositionally biased region" description="Basic and acidic residues" evidence="2">
    <location>
        <begin position="37"/>
        <end position="49"/>
    </location>
</feature>
<gene>
    <name evidence="3" type="ORF">DespoDRAFT_00601</name>
</gene>
<dbReference type="RefSeq" id="WP_004071226.1">
    <property type="nucleotide sequence ID" value="NZ_CM001488.1"/>
</dbReference>
<evidence type="ECO:0000256" key="2">
    <source>
        <dbReference type="SAM" id="MobiDB-lite"/>
    </source>
</evidence>
<evidence type="ECO:0000313" key="3">
    <source>
        <dbReference type="EMBL" id="EIM62611.1"/>
    </source>
</evidence>
<proteinExistence type="predicted"/>
<evidence type="ECO:0000313" key="4">
    <source>
        <dbReference type="Proteomes" id="UP000005778"/>
    </source>
</evidence>
<dbReference type="AlphaFoldDB" id="I5AZE8"/>
<dbReference type="Proteomes" id="UP000005778">
    <property type="component" value="Chromosome"/>
</dbReference>
<sequence length="211" mass="23679">MNAFKRWISGLLVSLLLVTAAFIGISYIHEEQPASVWAEDKPEKAPADGEKEEEVSSPCPECPECPECPDPAKVVLQGLEDKKKAVAEASEKLAKEKKDLETYEAQIDEKLASLTALKKQIEEDMARLEKKKTAKEREEDAAFEAKMNRLVKMYASMKPKAAAEIVNKMELSVAYEIFLRMREVSASQILAFVEKEKAAKISERLAFKKRG</sequence>
<dbReference type="eggNOG" id="COG3334">
    <property type="taxonomic scope" value="Bacteria"/>
</dbReference>
<dbReference type="HOGENOM" id="CLU_1330146_0_0_7"/>
<keyword evidence="1" id="KW-0175">Coiled coil</keyword>
<evidence type="ECO:0000256" key="1">
    <source>
        <dbReference type="SAM" id="Coils"/>
    </source>
</evidence>
<evidence type="ECO:0008006" key="5">
    <source>
        <dbReference type="Google" id="ProtNLM"/>
    </source>
</evidence>
<keyword evidence="4" id="KW-1185">Reference proteome</keyword>
<feature type="region of interest" description="Disordered" evidence="2">
    <location>
        <begin position="37"/>
        <end position="63"/>
    </location>
</feature>
<dbReference type="STRING" id="879212.DespoDRAFT_00601"/>
<dbReference type="SUPFAM" id="SSF158791">
    <property type="entry name" value="MgtE N-terminal domain-like"/>
    <property type="match status" value="1"/>
</dbReference>
<reference evidence="3 4" key="1">
    <citation type="submission" date="2011-09" db="EMBL/GenBank/DDBJ databases">
        <authorList>
            <consortium name="US DOE Joint Genome Institute (JGI-PGF)"/>
            <person name="Lucas S."/>
            <person name="Han J."/>
            <person name="Lapidus A."/>
            <person name="Cheng J.-F."/>
            <person name="Goodwin L."/>
            <person name="Pitluck S."/>
            <person name="Peters L."/>
            <person name="Land M.L."/>
            <person name="Hauser L."/>
            <person name="Orellana R."/>
            <person name="Lovley D."/>
            <person name="Woyke T.J."/>
        </authorList>
    </citation>
    <scope>NUCLEOTIDE SEQUENCE [LARGE SCALE GENOMIC DNA]</scope>
    <source>
        <strain evidence="3 4">2ac9</strain>
    </source>
</reference>
<protein>
    <recommendedName>
        <fullName evidence="5">Magnesium transporter MgtE intracellular domain-containing protein</fullName>
    </recommendedName>
</protein>
<organism evidence="3 4">
    <name type="scientific">Desulfobacter postgatei 2ac9</name>
    <dbReference type="NCBI Taxonomy" id="879212"/>
    <lineage>
        <taxon>Bacteria</taxon>
        <taxon>Pseudomonadati</taxon>
        <taxon>Thermodesulfobacteriota</taxon>
        <taxon>Desulfobacteria</taxon>
        <taxon>Desulfobacterales</taxon>
        <taxon>Desulfobacteraceae</taxon>
        <taxon>Desulfobacter</taxon>
    </lineage>
</organism>
<feature type="coiled-coil region" evidence="1">
    <location>
        <begin position="76"/>
        <end position="141"/>
    </location>
</feature>
<name>I5AZE8_9BACT</name>